<proteinExistence type="predicted"/>
<protein>
    <submittedName>
        <fullName evidence="1">Uncharacterized protein</fullName>
    </submittedName>
</protein>
<accession>A0A4V1ENP7</accession>
<comment type="caution">
    <text evidence="1">The sequence shown here is derived from an EMBL/GenBank/DDBJ whole genome shotgun (WGS) entry which is preliminary data.</text>
</comment>
<dbReference type="AlphaFoldDB" id="A0A4V1ENP7"/>
<organism evidence="1 2">
    <name type="scientific">Enterococcus avium</name>
    <name type="common">Streptococcus avium</name>
    <dbReference type="NCBI Taxonomy" id="33945"/>
    <lineage>
        <taxon>Bacteria</taxon>
        <taxon>Bacillati</taxon>
        <taxon>Bacillota</taxon>
        <taxon>Bacilli</taxon>
        <taxon>Lactobacillales</taxon>
        <taxon>Enterococcaceae</taxon>
        <taxon>Enterococcus</taxon>
    </lineage>
</organism>
<evidence type="ECO:0000313" key="2">
    <source>
        <dbReference type="Proteomes" id="UP000316316"/>
    </source>
</evidence>
<dbReference type="Proteomes" id="UP000316316">
    <property type="component" value="Unassembled WGS sequence"/>
</dbReference>
<name>A0A4V1ENP7_ENTAV</name>
<dbReference type="RefSeq" id="WP_016178939.1">
    <property type="nucleotide sequence ID" value="NZ_CAAKNX010000029.1"/>
</dbReference>
<sequence length="202" mass="24492">MTVKFDFKKQKIRGWKRRLRDVEYWVMNNKDIDLGWLEERNMNYSKLWIHPFFSLKEYTLPNWYKRLLIQALLDVYHSWETALQEIGEPYYLKIWIFKKDFMRSQVVASYRDSLHNYDNLFSEVKEVVTLPSEMKVEPADQLIWNQGIFLVPWSKQEMLEDLKAELMTLKEITQIIDSAYTIEENSDDTFYYVEDDTVWIGG</sequence>
<reference evidence="1 2" key="1">
    <citation type="submission" date="2017-10" db="EMBL/GenBank/DDBJ databases">
        <title>FDA dAtabase for Regulatory Grade micrObial Sequences (FDA-ARGOS): Supporting development and validation of Infectious Disease Dx tests.</title>
        <authorList>
            <person name="Campos J."/>
            <person name="Goldberg B."/>
            <person name="Tallon L.J."/>
            <person name="Sadzewicz L."/>
            <person name="Sengamalay N."/>
            <person name="Ott S."/>
            <person name="Godinez A."/>
            <person name="Nagaraj S."/>
            <person name="Vyas G."/>
            <person name="Aluvathingal J."/>
            <person name="Nadendla S."/>
            <person name="Geyer C."/>
            <person name="Nandy P."/>
            <person name="Hobson J."/>
            <person name="Sichtig H."/>
        </authorList>
    </citation>
    <scope>NUCLEOTIDE SEQUENCE [LARGE SCALE GENOMIC DNA]</scope>
    <source>
        <strain evidence="1 2">FDAARGOS_185</strain>
    </source>
</reference>
<evidence type="ECO:0000313" key="1">
    <source>
        <dbReference type="EMBL" id="TRZ28613.1"/>
    </source>
</evidence>
<gene>
    <name evidence="1" type="ORF">AUF17_18040</name>
</gene>
<dbReference type="EMBL" id="PDXQ01000002">
    <property type="protein sequence ID" value="TRZ28613.1"/>
    <property type="molecule type" value="Genomic_DNA"/>
</dbReference>